<proteinExistence type="predicted"/>
<dbReference type="Gene3D" id="2.60.120.200">
    <property type="match status" value="1"/>
</dbReference>
<comment type="caution">
    <text evidence="4">The sequence shown here is derived from an EMBL/GenBank/DDBJ whole genome shotgun (WGS) entry which is preliminary data.</text>
</comment>
<dbReference type="SUPFAM" id="SSF49265">
    <property type="entry name" value="Fibronectin type III"/>
    <property type="match status" value="1"/>
</dbReference>
<dbReference type="Gene3D" id="2.60.40.10">
    <property type="entry name" value="Immunoglobulins"/>
    <property type="match status" value="1"/>
</dbReference>
<organism evidence="4 5">
    <name type="scientific">Mucilaginibacter dorajii</name>
    <dbReference type="NCBI Taxonomy" id="692994"/>
    <lineage>
        <taxon>Bacteria</taxon>
        <taxon>Pseudomonadati</taxon>
        <taxon>Bacteroidota</taxon>
        <taxon>Sphingobacteriia</taxon>
        <taxon>Sphingobacteriales</taxon>
        <taxon>Sphingobacteriaceae</taxon>
        <taxon>Mucilaginibacter</taxon>
    </lineage>
</organism>
<dbReference type="SUPFAM" id="SSF49899">
    <property type="entry name" value="Concanavalin A-like lectins/glucanases"/>
    <property type="match status" value="1"/>
</dbReference>
<evidence type="ECO:0000313" key="4">
    <source>
        <dbReference type="EMBL" id="GAA3980634.1"/>
    </source>
</evidence>
<gene>
    <name evidence="4" type="ORF">GCM10022210_34880</name>
</gene>
<dbReference type="CDD" id="cd00161">
    <property type="entry name" value="beta-trefoil_Ricin-like"/>
    <property type="match status" value="1"/>
</dbReference>
<dbReference type="PROSITE" id="PS50231">
    <property type="entry name" value="RICIN_B_LECTIN"/>
    <property type="match status" value="1"/>
</dbReference>
<dbReference type="InterPro" id="IPR035992">
    <property type="entry name" value="Ricin_B-like_lectins"/>
</dbReference>
<dbReference type="SUPFAM" id="SSF50370">
    <property type="entry name" value="Ricin B-like lectins"/>
    <property type="match status" value="1"/>
</dbReference>
<name>A0ABP7QDC8_9SPHI</name>
<dbReference type="SMART" id="SM00560">
    <property type="entry name" value="LamGL"/>
    <property type="match status" value="1"/>
</dbReference>
<sequence length="1143" mass="122693">MASPYVSAQTTSASNYFVAQPIPDRTVPFRVTDAGVSKPITFGLDLAWLSEVNVRRGVAFMGADRVGLVRSSFTPTSALVNGDLAPAELATLNQRINIINTWLGTNTKVVLNDDNPSVDASFMGNAANWAKLIDVTTKRHQDAGRTVVTVSPFNEPDNPLSQQGTVNDFYNIAGLLKSNSRFTNIRISGGNTLNDDQALIWYLPLKDKLDEGNTHQLAGSFDNYATFQQTVRANNNYATNDELHNVMEAMVGVEYGMQAGIWWGTAEYARGEFVKASDGVRLGYAEHRPNWTAASVYRGLDGKVQAFAGMSERQGVTTTYRFVSKDKDVYYNGIGPQREYTMVMPGGAPGSYQNGQTNAERVVNVTWGEDIQPVINGRYVLVNRNSGKVLQVAGGGTVAGTNLVQATSTGAAYQQWDVTPVDSRIGGDFSYFSLINVNSSKAADLLNFSLDNGATIDAWDDNKNAAQQWYLEYAQDGWFYIRSRQSAKCIDVSGGSTADGANICQWDKTASTDQQWRFLPVGAAVEFIAPATPTNFVAKTNAESVLLNWTASPDKDVAGYNIYRSGTAGGTYTTIARNITSTSFVDNTTTITGTYFYKIKAVDKSLNSSAYSNEVSATTTGAKSLVTQLSFDGNTIDSTINLNHGAPYGGVSFVSGKVSKQAIALNGTNAFVQLPATLANQQKITIAAWVYWNGGSAGQRIFDFGNDQDQYMFLTPNSGAGLRFAIKNSGTEQGLEAPALPSGVWSHVAVTLDSTGVIIYVNGVQVAASTAITTRPLDFKPILNYIGRSQYADPLFNGTINDFRVYNYALPPNEITQLTGGLQIITFNAISRKKEGDADFDAGATASSGLPVTYTSGDSTVATIVNGKIHVVGPGTSVITASQAGNKIYTAASPVNQTLFVSLPVTNFSISVTSASCKGKNNGSINIKAAKSLNYTAAITVNNSVTTSYQFTDSLQVQNLSAGNYGVCITIAAQPDYIRCNNVVVTEPKDLSVYSTVNKSTNSISLNLQGGASYNVNLNGVLYATTENQITLSLSKGMNNLTVSTDKECQGIIQKDIIVSNKVLIYPNPFESTLNLSIGNDVINKAIIQISSVKTGQVLYAAQYSNQSGIIALDLSSLSSGVYILKVSLDNSETLYKIIKNEK</sequence>
<keyword evidence="1" id="KW-0732">Signal</keyword>
<dbReference type="InterPro" id="IPR000772">
    <property type="entry name" value="Ricin_B_lectin"/>
</dbReference>
<dbReference type="InterPro" id="IPR036116">
    <property type="entry name" value="FN3_sf"/>
</dbReference>
<keyword evidence="2" id="KW-1015">Disulfide bond</keyword>
<dbReference type="EMBL" id="BAAAZC010000025">
    <property type="protein sequence ID" value="GAA3980634.1"/>
    <property type="molecule type" value="Genomic_DNA"/>
</dbReference>
<dbReference type="InterPro" id="IPR026444">
    <property type="entry name" value="Secre_tail"/>
</dbReference>
<evidence type="ECO:0000259" key="3">
    <source>
        <dbReference type="PROSITE" id="PS50853"/>
    </source>
</evidence>
<accession>A0ABP7QDC8</accession>
<dbReference type="Pfam" id="PF18962">
    <property type="entry name" value="Por_Secre_tail"/>
    <property type="match status" value="1"/>
</dbReference>
<evidence type="ECO:0000256" key="2">
    <source>
        <dbReference type="ARBA" id="ARBA00023157"/>
    </source>
</evidence>
<dbReference type="Pfam" id="PF14200">
    <property type="entry name" value="RicinB_lectin_2"/>
    <property type="match status" value="1"/>
</dbReference>
<dbReference type="InterPro" id="IPR006558">
    <property type="entry name" value="LamG-like"/>
</dbReference>
<dbReference type="InterPro" id="IPR013783">
    <property type="entry name" value="Ig-like_fold"/>
</dbReference>
<protein>
    <recommendedName>
        <fullName evidence="3">Fibronectin type-III domain-containing protein</fullName>
    </recommendedName>
</protein>
<dbReference type="Gene3D" id="2.60.40.3080">
    <property type="match status" value="1"/>
</dbReference>
<dbReference type="NCBIfam" id="TIGR04183">
    <property type="entry name" value="Por_Secre_tail"/>
    <property type="match status" value="1"/>
</dbReference>
<dbReference type="Proteomes" id="UP001500742">
    <property type="component" value="Unassembled WGS sequence"/>
</dbReference>
<feature type="domain" description="Fibronectin type-III" evidence="3">
    <location>
        <begin position="529"/>
        <end position="622"/>
    </location>
</feature>
<dbReference type="Gene3D" id="2.80.10.50">
    <property type="match status" value="3"/>
</dbReference>
<dbReference type="SMART" id="SM00458">
    <property type="entry name" value="RICIN"/>
    <property type="match status" value="1"/>
</dbReference>
<evidence type="ECO:0000313" key="5">
    <source>
        <dbReference type="Proteomes" id="UP001500742"/>
    </source>
</evidence>
<dbReference type="PROSITE" id="PS50853">
    <property type="entry name" value="FN3"/>
    <property type="match status" value="1"/>
</dbReference>
<evidence type="ECO:0000256" key="1">
    <source>
        <dbReference type="ARBA" id="ARBA00022729"/>
    </source>
</evidence>
<dbReference type="SUPFAM" id="SSF49373">
    <property type="entry name" value="Invasin/intimin cell-adhesion fragments"/>
    <property type="match status" value="1"/>
</dbReference>
<dbReference type="InterPro" id="IPR003961">
    <property type="entry name" value="FN3_dom"/>
</dbReference>
<reference evidence="5" key="1">
    <citation type="journal article" date="2019" name="Int. J. Syst. Evol. Microbiol.">
        <title>The Global Catalogue of Microorganisms (GCM) 10K type strain sequencing project: providing services to taxonomists for standard genome sequencing and annotation.</title>
        <authorList>
            <consortium name="The Broad Institute Genomics Platform"/>
            <consortium name="The Broad Institute Genome Sequencing Center for Infectious Disease"/>
            <person name="Wu L."/>
            <person name="Ma J."/>
        </authorList>
    </citation>
    <scope>NUCLEOTIDE SEQUENCE [LARGE SCALE GENOMIC DNA]</scope>
    <source>
        <strain evidence="5">JCM 16601</strain>
    </source>
</reference>
<dbReference type="InterPro" id="IPR013320">
    <property type="entry name" value="ConA-like_dom_sf"/>
</dbReference>
<dbReference type="Pfam" id="PF13385">
    <property type="entry name" value="Laminin_G_3"/>
    <property type="match status" value="1"/>
</dbReference>
<keyword evidence="5" id="KW-1185">Reference proteome</keyword>
<dbReference type="Gene3D" id="2.60.40.1080">
    <property type="match status" value="1"/>
</dbReference>
<dbReference type="InterPro" id="IPR008964">
    <property type="entry name" value="Invasin/intimin_cell_adhesion"/>
</dbReference>